<keyword evidence="7" id="KW-0902">Two-component regulatory system</keyword>
<dbReference type="CDD" id="cd00075">
    <property type="entry name" value="HATPase"/>
    <property type="match status" value="1"/>
</dbReference>
<feature type="domain" description="Histidine kinase" evidence="9">
    <location>
        <begin position="232"/>
        <end position="445"/>
    </location>
</feature>
<accession>A0A4R7EQT5</accession>
<dbReference type="EC" id="2.7.13.3" evidence="2"/>
<feature type="transmembrane region" description="Helical" evidence="8">
    <location>
        <begin position="33"/>
        <end position="54"/>
    </location>
</feature>
<dbReference type="PRINTS" id="PR00344">
    <property type="entry name" value="BCTRLSENSOR"/>
</dbReference>
<dbReference type="PANTHER" id="PTHR43065:SF46">
    <property type="entry name" value="C4-DICARBOXYLATE TRANSPORT SENSOR PROTEIN DCTB"/>
    <property type="match status" value="1"/>
</dbReference>
<dbReference type="Pfam" id="PF02518">
    <property type="entry name" value="HATPase_c"/>
    <property type="match status" value="1"/>
</dbReference>
<evidence type="ECO:0000256" key="6">
    <source>
        <dbReference type="ARBA" id="ARBA00022840"/>
    </source>
</evidence>
<keyword evidence="4" id="KW-0547">Nucleotide-binding</keyword>
<reference evidence="10 11" key="1">
    <citation type="submission" date="2019-03" db="EMBL/GenBank/DDBJ databases">
        <title>Genomic Encyclopedia of Archaeal and Bacterial Type Strains, Phase II (KMG-II): from individual species to whole genera.</title>
        <authorList>
            <person name="Goeker M."/>
        </authorList>
    </citation>
    <scope>NUCLEOTIDE SEQUENCE [LARGE SCALE GENOMIC DNA]</scope>
    <source>
        <strain evidence="10 11">DSM 28213</strain>
    </source>
</reference>
<dbReference type="InterPro" id="IPR005467">
    <property type="entry name" value="His_kinase_dom"/>
</dbReference>
<evidence type="ECO:0000313" key="11">
    <source>
        <dbReference type="Proteomes" id="UP000295215"/>
    </source>
</evidence>
<dbReference type="Gene3D" id="1.10.287.130">
    <property type="match status" value="1"/>
</dbReference>
<evidence type="ECO:0000256" key="3">
    <source>
        <dbReference type="ARBA" id="ARBA00022679"/>
    </source>
</evidence>
<keyword evidence="3" id="KW-0808">Transferase</keyword>
<evidence type="ECO:0000256" key="5">
    <source>
        <dbReference type="ARBA" id="ARBA00022777"/>
    </source>
</evidence>
<dbReference type="AlphaFoldDB" id="A0A4R7EQT5"/>
<protein>
    <recommendedName>
        <fullName evidence="2">histidine kinase</fullName>
        <ecNumber evidence="2">2.7.13.3</ecNumber>
    </recommendedName>
</protein>
<evidence type="ECO:0000313" key="10">
    <source>
        <dbReference type="EMBL" id="TDS54622.1"/>
    </source>
</evidence>
<dbReference type="SUPFAM" id="SSF55874">
    <property type="entry name" value="ATPase domain of HSP90 chaperone/DNA topoisomerase II/histidine kinase"/>
    <property type="match status" value="1"/>
</dbReference>
<dbReference type="Gene3D" id="3.30.565.10">
    <property type="entry name" value="Histidine kinase-like ATPase, C-terminal domain"/>
    <property type="match status" value="1"/>
</dbReference>
<feature type="transmembrane region" description="Helical" evidence="8">
    <location>
        <begin position="7"/>
        <end position="27"/>
    </location>
</feature>
<evidence type="ECO:0000256" key="1">
    <source>
        <dbReference type="ARBA" id="ARBA00000085"/>
    </source>
</evidence>
<keyword evidence="8" id="KW-0812">Transmembrane</keyword>
<comment type="catalytic activity">
    <reaction evidence="1">
        <text>ATP + protein L-histidine = ADP + protein N-phospho-L-histidine.</text>
        <dbReference type="EC" id="2.7.13.3"/>
    </reaction>
</comment>
<name>A0A4R7EQT5_9FLAO</name>
<comment type="caution">
    <text evidence="10">The sequence shown here is derived from an EMBL/GenBank/DDBJ whole genome shotgun (WGS) entry which is preliminary data.</text>
</comment>
<dbReference type="InterPro" id="IPR004358">
    <property type="entry name" value="Sig_transdc_His_kin-like_C"/>
</dbReference>
<dbReference type="PROSITE" id="PS50109">
    <property type="entry name" value="HIS_KIN"/>
    <property type="match status" value="1"/>
</dbReference>
<dbReference type="GO" id="GO:0000160">
    <property type="term" value="P:phosphorelay signal transduction system"/>
    <property type="evidence" value="ECO:0007669"/>
    <property type="project" value="UniProtKB-KW"/>
</dbReference>
<evidence type="ECO:0000256" key="2">
    <source>
        <dbReference type="ARBA" id="ARBA00012438"/>
    </source>
</evidence>
<dbReference type="SMART" id="SM00387">
    <property type="entry name" value="HATPase_c"/>
    <property type="match status" value="1"/>
</dbReference>
<keyword evidence="6" id="KW-0067">ATP-binding</keyword>
<organism evidence="10 11">
    <name type="scientific">Myroides indicus</name>
    <dbReference type="NCBI Taxonomy" id="1323422"/>
    <lineage>
        <taxon>Bacteria</taxon>
        <taxon>Pseudomonadati</taxon>
        <taxon>Bacteroidota</taxon>
        <taxon>Flavobacteriia</taxon>
        <taxon>Flavobacteriales</taxon>
        <taxon>Flavobacteriaceae</taxon>
        <taxon>Myroides</taxon>
    </lineage>
</organism>
<keyword evidence="8" id="KW-1133">Transmembrane helix</keyword>
<dbReference type="GO" id="GO:0005524">
    <property type="term" value="F:ATP binding"/>
    <property type="evidence" value="ECO:0007669"/>
    <property type="project" value="UniProtKB-KW"/>
</dbReference>
<dbReference type="RefSeq" id="WP_243832697.1">
    <property type="nucleotide sequence ID" value="NZ_SOAG01000024.1"/>
</dbReference>
<evidence type="ECO:0000256" key="4">
    <source>
        <dbReference type="ARBA" id="ARBA00022741"/>
    </source>
</evidence>
<keyword evidence="8" id="KW-0472">Membrane</keyword>
<evidence type="ECO:0000256" key="7">
    <source>
        <dbReference type="ARBA" id="ARBA00023012"/>
    </source>
</evidence>
<dbReference type="PANTHER" id="PTHR43065">
    <property type="entry name" value="SENSOR HISTIDINE KINASE"/>
    <property type="match status" value="1"/>
</dbReference>
<dbReference type="GO" id="GO:0004673">
    <property type="term" value="F:protein histidine kinase activity"/>
    <property type="evidence" value="ECO:0007669"/>
    <property type="project" value="UniProtKB-EC"/>
</dbReference>
<proteinExistence type="predicted"/>
<dbReference type="Proteomes" id="UP000295215">
    <property type="component" value="Unassembled WGS sequence"/>
</dbReference>
<dbReference type="InterPro" id="IPR003594">
    <property type="entry name" value="HATPase_dom"/>
</dbReference>
<keyword evidence="5 10" id="KW-0418">Kinase</keyword>
<dbReference type="InterPro" id="IPR036890">
    <property type="entry name" value="HATPase_C_sf"/>
</dbReference>
<keyword evidence="11" id="KW-1185">Reference proteome</keyword>
<sequence>MNFLSSYYFKIFVRISILLALCIIILVTYQEHLYYSVAFLALLILALLAEIYYFSKKYYGNIDRIVLAMIHDDFSLKSDKEQSNPTLQNLQSLYKKLQQEQQKNEIKELVYLNILNNIETGIIILEQKTKQWDVFFINDYFAKYFDIPKIKSWNNLVRLLPGLGRHLQDHLHFKESKGAIDIQIENEEKQTFLLQTSVTKSNNQTFFIVLLDSIQRVLDKKERDAWQSLMKIISHEIMNSLTPIHSLAHNTKEILEENQLSKEDWNDIKTSIETIVNRTNHLQNFIENYRKLTLLPAPKKEVVTVQSVLQNSIHILLPMLQQQQIHLRTYFESDIQTFWDKQQMEQVFINILTNAVFAVKNEEKKEIAIQATVQNNRLLIEFIDSGKGIPDEIKDKIFIPFYTTRENGAGIGLPLSKNIVEMHNGYLTYLRKNNQTHFVVNFPVL</sequence>
<evidence type="ECO:0000259" key="9">
    <source>
        <dbReference type="PROSITE" id="PS50109"/>
    </source>
</evidence>
<gene>
    <name evidence="10" type="ORF">C8P70_12418</name>
</gene>
<evidence type="ECO:0000256" key="8">
    <source>
        <dbReference type="SAM" id="Phobius"/>
    </source>
</evidence>
<dbReference type="EMBL" id="SOAG01000024">
    <property type="protein sequence ID" value="TDS54622.1"/>
    <property type="molecule type" value="Genomic_DNA"/>
</dbReference>